<proteinExistence type="predicted"/>
<dbReference type="Proteomes" id="UP001595710">
    <property type="component" value="Unassembled WGS sequence"/>
</dbReference>
<organism evidence="1 2">
    <name type="scientific">Reinekea marina</name>
    <dbReference type="NCBI Taxonomy" id="1310421"/>
    <lineage>
        <taxon>Bacteria</taxon>
        <taxon>Pseudomonadati</taxon>
        <taxon>Pseudomonadota</taxon>
        <taxon>Gammaproteobacteria</taxon>
        <taxon>Oceanospirillales</taxon>
        <taxon>Saccharospirillaceae</taxon>
        <taxon>Reinekea</taxon>
    </lineage>
</organism>
<keyword evidence="2" id="KW-1185">Reference proteome</keyword>
<sequence length="104" mass="12169">MTNNFAFDETNIPIGEYKWTYTCQTKENIYYIDRYNTRAIVWRDEVELERILYLDDFLGLSHPTEAYIGDLSGLIIFDDGSAKIYDVKLTKTKKPLACISLTRQ</sequence>
<name>A0ABV7WU90_9GAMM</name>
<evidence type="ECO:0000313" key="2">
    <source>
        <dbReference type="Proteomes" id="UP001595710"/>
    </source>
</evidence>
<evidence type="ECO:0000313" key="1">
    <source>
        <dbReference type="EMBL" id="MFC3702863.1"/>
    </source>
</evidence>
<reference evidence="2" key="1">
    <citation type="journal article" date="2019" name="Int. J. Syst. Evol. Microbiol.">
        <title>The Global Catalogue of Microorganisms (GCM) 10K type strain sequencing project: providing services to taxonomists for standard genome sequencing and annotation.</title>
        <authorList>
            <consortium name="The Broad Institute Genomics Platform"/>
            <consortium name="The Broad Institute Genome Sequencing Center for Infectious Disease"/>
            <person name="Wu L."/>
            <person name="Ma J."/>
        </authorList>
    </citation>
    <scope>NUCLEOTIDE SEQUENCE [LARGE SCALE GENOMIC DNA]</scope>
    <source>
        <strain evidence="2">CECT 8288</strain>
    </source>
</reference>
<accession>A0ABV7WU90</accession>
<dbReference type="EMBL" id="JBHRYN010000048">
    <property type="protein sequence ID" value="MFC3702863.1"/>
    <property type="molecule type" value="Genomic_DNA"/>
</dbReference>
<protein>
    <submittedName>
        <fullName evidence="1">Uncharacterized protein</fullName>
    </submittedName>
</protein>
<comment type="caution">
    <text evidence="1">The sequence shown here is derived from an EMBL/GenBank/DDBJ whole genome shotgun (WGS) entry which is preliminary data.</text>
</comment>
<dbReference type="RefSeq" id="WP_377363403.1">
    <property type="nucleotide sequence ID" value="NZ_JBHRYN010000048.1"/>
</dbReference>
<gene>
    <name evidence="1" type="ORF">ACFOND_14595</name>
</gene>